<feature type="region of interest" description="Disordered" evidence="1">
    <location>
        <begin position="1"/>
        <end position="96"/>
    </location>
</feature>
<sequence length="542" mass="55412">MDPTAKTDETQGTAPASSASGLAGDTPGMTTPPPPPPMNTPTDMSTVPPPPLSTGEAPAPDSSPFGGSAPVSGDTSPTTETSEPEPFTVSGGGGGRKLNKKVVGGILGVLVLVAAVGAGLALVQQQQLFQQGAYTGTDSSCGGTYPSCQTEGGQNTGYICQCVEVDPSTCSGQSPCYATNCGAFNPSSCPTTPVDNCPNGQYYSSGCGQNGCPSGERHAYQCDSATGNITDAGCQIDVSCSSQTTAPTPVPSGLLGSGQTCGTMETNGTWTIQSCGSGLACSWYNYNDTNCVGTGYPVRCYSRNACVLSLADCPRPGTNPNYPPRCVAVADREPPAAGTNACAGSCCSADTTNGFSVQKWQCSTFLQDGRCTAATGGQLVSTSGQECVDSSFCGSQQVDVVNSDGIQQSNLAIAQNGQSVCGEATPTPSGDATPTPSGAIDTTIAAQCLNIKAFDNNWVLLTAADLTELREGDIVRFTANGTTTSGTLDRARFSINGIVRTAVTQKRPNTQEFYDEYTIPAGTTTFTISAELHHTDATIGWF</sequence>
<gene>
    <name evidence="3" type="ORF">UV74_C0013G0561</name>
</gene>
<protein>
    <submittedName>
        <fullName evidence="3">Uncharacterized protein</fullName>
    </submittedName>
</protein>
<dbReference type="EMBL" id="LCFQ01000013">
    <property type="protein sequence ID" value="KKS97439.1"/>
    <property type="molecule type" value="Genomic_DNA"/>
</dbReference>
<dbReference type="AlphaFoldDB" id="A0A0G1DID1"/>
<feature type="compositionally biased region" description="Low complexity" evidence="1">
    <location>
        <begin position="75"/>
        <end position="89"/>
    </location>
</feature>
<name>A0A0G1DID1_9BACT</name>
<evidence type="ECO:0000256" key="1">
    <source>
        <dbReference type="SAM" id="MobiDB-lite"/>
    </source>
</evidence>
<dbReference type="Proteomes" id="UP000034090">
    <property type="component" value="Unassembled WGS sequence"/>
</dbReference>
<comment type="caution">
    <text evidence="3">The sequence shown here is derived from an EMBL/GenBank/DDBJ whole genome shotgun (WGS) entry which is preliminary data.</text>
</comment>
<evidence type="ECO:0000313" key="4">
    <source>
        <dbReference type="Proteomes" id="UP000034090"/>
    </source>
</evidence>
<feature type="transmembrane region" description="Helical" evidence="2">
    <location>
        <begin position="102"/>
        <end position="123"/>
    </location>
</feature>
<proteinExistence type="predicted"/>
<keyword evidence="2" id="KW-0812">Transmembrane</keyword>
<accession>A0A0G1DID1</accession>
<feature type="compositionally biased region" description="Polar residues" evidence="1">
    <location>
        <begin position="10"/>
        <end position="20"/>
    </location>
</feature>
<evidence type="ECO:0000256" key="2">
    <source>
        <dbReference type="SAM" id="Phobius"/>
    </source>
</evidence>
<evidence type="ECO:0000313" key="3">
    <source>
        <dbReference type="EMBL" id="KKS97439.1"/>
    </source>
</evidence>
<keyword evidence="2" id="KW-0472">Membrane</keyword>
<feature type="compositionally biased region" description="Pro residues" evidence="1">
    <location>
        <begin position="30"/>
        <end position="39"/>
    </location>
</feature>
<keyword evidence="2" id="KW-1133">Transmembrane helix</keyword>
<dbReference type="STRING" id="1618578.UV74_C0013G0561"/>
<reference evidence="3 4" key="1">
    <citation type="journal article" date="2015" name="Nature">
        <title>rRNA introns, odd ribosomes, and small enigmatic genomes across a large radiation of phyla.</title>
        <authorList>
            <person name="Brown C.T."/>
            <person name="Hug L.A."/>
            <person name="Thomas B.C."/>
            <person name="Sharon I."/>
            <person name="Castelle C.J."/>
            <person name="Singh A."/>
            <person name="Wilkins M.J."/>
            <person name="Williams K.H."/>
            <person name="Banfield J.F."/>
        </authorList>
    </citation>
    <scope>NUCLEOTIDE SEQUENCE [LARGE SCALE GENOMIC DNA]</scope>
</reference>
<organism evidence="3 4">
    <name type="scientific">Candidatus Woesebacteria bacterium GW2011_GWB1_43_14</name>
    <dbReference type="NCBI Taxonomy" id="1618578"/>
    <lineage>
        <taxon>Bacteria</taxon>
        <taxon>Candidatus Woeseibacteriota</taxon>
    </lineage>
</organism>